<dbReference type="EMBL" id="AZDZ01000002">
    <property type="protein sequence ID" value="KRK81025.1"/>
    <property type="molecule type" value="Genomic_DNA"/>
</dbReference>
<feature type="transmembrane region" description="Helical" evidence="1">
    <location>
        <begin position="7"/>
        <end position="28"/>
    </location>
</feature>
<keyword evidence="1" id="KW-0472">Membrane</keyword>
<keyword evidence="3" id="KW-1185">Reference proteome</keyword>
<dbReference type="PATRIC" id="fig|1423775.4.peg.1191"/>
<dbReference type="AlphaFoldDB" id="A0A0R1KKB0"/>
<organism evidence="2 3">
    <name type="scientific">Companilactobacillus nodensis DSM 19682 = JCM 14932 = NBRC 107160</name>
    <dbReference type="NCBI Taxonomy" id="1423775"/>
    <lineage>
        <taxon>Bacteria</taxon>
        <taxon>Bacillati</taxon>
        <taxon>Bacillota</taxon>
        <taxon>Bacilli</taxon>
        <taxon>Lactobacillales</taxon>
        <taxon>Lactobacillaceae</taxon>
        <taxon>Companilactobacillus</taxon>
    </lineage>
</organism>
<evidence type="ECO:0000313" key="2">
    <source>
        <dbReference type="EMBL" id="KRK81025.1"/>
    </source>
</evidence>
<comment type="caution">
    <text evidence="2">The sequence shown here is derived from an EMBL/GenBank/DDBJ whole genome shotgun (WGS) entry which is preliminary data.</text>
</comment>
<proteinExistence type="predicted"/>
<accession>A0A0R1KKB0</accession>
<keyword evidence="1" id="KW-1133">Transmembrane helix</keyword>
<evidence type="ECO:0000313" key="3">
    <source>
        <dbReference type="Proteomes" id="UP000051248"/>
    </source>
</evidence>
<evidence type="ECO:0000256" key="1">
    <source>
        <dbReference type="SAM" id="Phobius"/>
    </source>
</evidence>
<dbReference type="Proteomes" id="UP000051248">
    <property type="component" value="Unassembled WGS sequence"/>
</dbReference>
<protein>
    <submittedName>
        <fullName evidence="2">Uncharacterized protein</fullName>
    </submittedName>
</protein>
<keyword evidence="1" id="KW-0812">Transmembrane</keyword>
<dbReference type="STRING" id="1423775.FD03_GL001161"/>
<reference evidence="2 3" key="1">
    <citation type="journal article" date="2015" name="Genome Announc.">
        <title>Expanding the biotechnology potential of lactobacilli through comparative genomics of 213 strains and associated genera.</title>
        <authorList>
            <person name="Sun Z."/>
            <person name="Harris H.M."/>
            <person name="McCann A."/>
            <person name="Guo C."/>
            <person name="Argimon S."/>
            <person name="Zhang W."/>
            <person name="Yang X."/>
            <person name="Jeffery I.B."/>
            <person name="Cooney J.C."/>
            <person name="Kagawa T.F."/>
            <person name="Liu W."/>
            <person name="Song Y."/>
            <person name="Salvetti E."/>
            <person name="Wrobel A."/>
            <person name="Rasinkangas P."/>
            <person name="Parkhill J."/>
            <person name="Rea M.C."/>
            <person name="O'Sullivan O."/>
            <person name="Ritari J."/>
            <person name="Douillard F.P."/>
            <person name="Paul Ross R."/>
            <person name="Yang R."/>
            <person name="Briner A.E."/>
            <person name="Felis G.E."/>
            <person name="de Vos W.M."/>
            <person name="Barrangou R."/>
            <person name="Klaenhammer T.R."/>
            <person name="Caufield P.W."/>
            <person name="Cui Y."/>
            <person name="Zhang H."/>
            <person name="O'Toole P.W."/>
        </authorList>
    </citation>
    <scope>NUCLEOTIDE SEQUENCE [LARGE SCALE GENOMIC DNA]</scope>
    <source>
        <strain evidence="2 3">DSM 19682</strain>
    </source>
</reference>
<sequence>MIKMFKWINYIIVFIIAAAGVIWFRMLYSDNSSLDIFSLGILFFVATYLVIRYNKKTNYKKNYDRLKSRVKK</sequence>
<name>A0A0R1KKB0_9LACO</name>
<feature type="transmembrane region" description="Helical" evidence="1">
    <location>
        <begin position="34"/>
        <end position="51"/>
    </location>
</feature>
<gene>
    <name evidence="2" type="ORF">FD03_GL001161</name>
</gene>